<name>A0A3S1C6S4_ANAVA</name>
<reference evidence="1 2" key="1">
    <citation type="journal article" date="2019" name="Genome Biol. Evol.">
        <title>Day and night: Metabolic profiles and evolutionary relationships of six axenic non-marine cyanobacteria.</title>
        <authorList>
            <person name="Will S.E."/>
            <person name="Henke P."/>
            <person name="Boedeker C."/>
            <person name="Huang S."/>
            <person name="Brinkmann H."/>
            <person name="Rohde M."/>
            <person name="Jarek M."/>
            <person name="Friedl T."/>
            <person name="Seufert S."/>
            <person name="Schumacher M."/>
            <person name="Overmann J."/>
            <person name="Neumann-Schaal M."/>
            <person name="Petersen J."/>
        </authorList>
    </citation>
    <scope>NUCLEOTIDE SEQUENCE [LARGE SCALE GENOMIC DNA]</scope>
    <source>
        <strain evidence="1 2">SAG 1403-4b</strain>
    </source>
</reference>
<evidence type="ECO:0000313" key="2">
    <source>
        <dbReference type="Proteomes" id="UP000276103"/>
    </source>
</evidence>
<dbReference type="OrthoDB" id="458251at2"/>
<comment type="caution">
    <text evidence="1">The sequence shown here is derived from an EMBL/GenBank/DDBJ whole genome shotgun (WGS) entry which is preliminary data.</text>
</comment>
<sequence length="85" mass="9951">MLEKSFFYQEILLKGREEGRLQERLLSIELALDVKFGMEGLELISEISPICDLEILRTIHKYVLTVNNLDQLRELIQNIHASELH</sequence>
<gene>
    <name evidence="1" type="ORF">DSM107003_24480</name>
</gene>
<dbReference type="AlphaFoldDB" id="A0A3S1C6S4"/>
<organism evidence="1 2">
    <name type="scientific">Trichormus variabilis SAG 1403-4b</name>
    <dbReference type="NCBI Taxonomy" id="447716"/>
    <lineage>
        <taxon>Bacteria</taxon>
        <taxon>Bacillati</taxon>
        <taxon>Cyanobacteriota</taxon>
        <taxon>Cyanophyceae</taxon>
        <taxon>Nostocales</taxon>
        <taxon>Nostocaceae</taxon>
        <taxon>Trichormus</taxon>
    </lineage>
</organism>
<protein>
    <submittedName>
        <fullName evidence="1">Uncharacterized protein</fullName>
    </submittedName>
</protein>
<dbReference type="RefSeq" id="WP_127054254.1">
    <property type="nucleotide sequence ID" value="NZ_RSCM01000007.1"/>
</dbReference>
<evidence type="ECO:0000313" key="1">
    <source>
        <dbReference type="EMBL" id="RUS96351.1"/>
    </source>
</evidence>
<keyword evidence="2" id="KW-1185">Reference proteome</keyword>
<dbReference type="EMBL" id="RSCM01000007">
    <property type="protein sequence ID" value="RUS96351.1"/>
    <property type="molecule type" value="Genomic_DNA"/>
</dbReference>
<dbReference type="Proteomes" id="UP000276103">
    <property type="component" value="Unassembled WGS sequence"/>
</dbReference>
<accession>A0A3S1C6S4</accession>
<proteinExistence type="predicted"/>